<dbReference type="InterPro" id="IPR000571">
    <property type="entry name" value="Znf_CCCH"/>
</dbReference>
<dbReference type="PROSITE" id="PS50103">
    <property type="entry name" value="ZF_C3H1"/>
    <property type="match status" value="1"/>
</dbReference>
<evidence type="ECO:0000259" key="4">
    <source>
        <dbReference type="PROSITE" id="PS50103"/>
    </source>
</evidence>
<gene>
    <name evidence="5" type="ORF">O9K51_08627</name>
</gene>
<dbReference type="PANTHER" id="PTHR37543:SF1">
    <property type="entry name" value="CCCH ZINC FINGER DNA BINDING PROTEIN (AFU_ORTHOLOGUE AFUA_5G12760)"/>
    <property type="match status" value="1"/>
</dbReference>
<dbReference type="Pfam" id="PF00642">
    <property type="entry name" value="zf-CCCH"/>
    <property type="match status" value="1"/>
</dbReference>
<keyword evidence="5" id="KW-0418">Kinase</keyword>
<dbReference type="Pfam" id="PF25543">
    <property type="entry name" value="zf-CCCH_tandem"/>
    <property type="match status" value="1"/>
</dbReference>
<dbReference type="InterPro" id="IPR057654">
    <property type="entry name" value="Znf-CCCH_tandem"/>
</dbReference>
<evidence type="ECO:0000313" key="6">
    <source>
        <dbReference type="Proteomes" id="UP001163105"/>
    </source>
</evidence>
<dbReference type="EMBL" id="JAQHRD010000007">
    <property type="protein sequence ID" value="KAJ6439215.1"/>
    <property type="molecule type" value="Genomic_DNA"/>
</dbReference>
<dbReference type="GO" id="GO:0008270">
    <property type="term" value="F:zinc ion binding"/>
    <property type="evidence" value="ECO:0007669"/>
    <property type="project" value="UniProtKB-KW"/>
</dbReference>
<proteinExistence type="predicted"/>
<sequence length="456" mass="49909">MILTHDTIDADAKKLADHRRADPLPAILDKYAKLIESYKHMKDEYEEERRERRALMASGQGRGNPFALVVVDGDAYNFQEGLVLEREDGGAAAAKQLSNAVKNSLRRKGLESCDIIVRVYANLVDLSRRHSKQGICGHEKRALAPFAAGFTGSGDLMEHIDTGEQEDGTRSKVKAALRLYANNAQCKHIYFAACHDEGHIAELLSYTEIANRCTLIRTPSLPFHERFLKLNMNIEEPAGIFRTSALNSSSNAWSTLQQPPHPTRAVSPAPSSTNDRLVCPHYTKGKCKFGSSCKNAHVDPGSSGSQPVFNGNSGSKDNISSLPKNIPEGIIALNGNDSRLDAAIDRPTPEALKMLNTYTSSSSVCVSKQISGYCNSGDRCKHDHAPMPADLKPALEWKSRSAPCRKSRSCRMIGCVAGHVCQTVDCGNRGGKRFCKFPADICQGDYQVRSFANGEQ</sequence>
<keyword evidence="6" id="KW-1185">Reference proteome</keyword>
<evidence type="ECO:0000256" key="1">
    <source>
        <dbReference type="PROSITE-ProRule" id="PRU00723"/>
    </source>
</evidence>
<dbReference type="Proteomes" id="UP001163105">
    <property type="component" value="Unassembled WGS sequence"/>
</dbReference>
<feature type="region of interest" description="Disordered" evidence="3">
    <location>
        <begin position="251"/>
        <end position="272"/>
    </location>
</feature>
<dbReference type="AlphaFoldDB" id="A0AB34FLS4"/>
<protein>
    <submittedName>
        <fullName evidence="5">Protein kinase domain-containing protein</fullName>
    </submittedName>
</protein>
<feature type="zinc finger region" description="C3H1-type" evidence="1">
    <location>
        <begin position="273"/>
        <end position="300"/>
    </location>
</feature>
<keyword evidence="1" id="KW-0479">Metal-binding</keyword>
<dbReference type="PANTHER" id="PTHR37543">
    <property type="entry name" value="CCCH ZINC FINGER DNA BINDING PROTEIN (AFU_ORTHOLOGUE AFUA_5G12760)"/>
    <property type="match status" value="1"/>
</dbReference>
<feature type="domain" description="C3H1-type" evidence="4">
    <location>
        <begin position="273"/>
        <end position="300"/>
    </location>
</feature>
<dbReference type="SMART" id="SM00356">
    <property type="entry name" value="ZnF_C3H1"/>
    <property type="match status" value="2"/>
</dbReference>
<keyword evidence="1" id="KW-0862">Zinc</keyword>
<dbReference type="Gene3D" id="3.30.1370.210">
    <property type="match status" value="1"/>
</dbReference>
<dbReference type="GO" id="GO:0016301">
    <property type="term" value="F:kinase activity"/>
    <property type="evidence" value="ECO:0007669"/>
    <property type="project" value="UniProtKB-KW"/>
</dbReference>
<evidence type="ECO:0000256" key="3">
    <source>
        <dbReference type="SAM" id="MobiDB-lite"/>
    </source>
</evidence>
<keyword evidence="5" id="KW-0808">Transferase</keyword>
<organism evidence="5 6">
    <name type="scientific">Purpureocillium lavendulum</name>
    <dbReference type="NCBI Taxonomy" id="1247861"/>
    <lineage>
        <taxon>Eukaryota</taxon>
        <taxon>Fungi</taxon>
        <taxon>Dikarya</taxon>
        <taxon>Ascomycota</taxon>
        <taxon>Pezizomycotina</taxon>
        <taxon>Sordariomycetes</taxon>
        <taxon>Hypocreomycetidae</taxon>
        <taxon>Hypocreales</taxon>
        <taxon>Ophiocordycipitaceae</taxon>
        <taxon>Purpureocillium</taxon>
    </lineage>
</organism>
<dbReference type="InterPro" id="IPR057683">
    <property type="entry name" value="DUF7923"/>
</dbReference>
<reference evidence="5" key="1">
    <citation type="submission" date="2023-01" db="EMBL/GenBank/DDBJ databases">
        <title>The growth and conidiation of Purpureocillium lavendulum are regulated by nitrogen source and histone H3K14 acetylation.</title>
        <authorList>
            <person name="Tang P."/>
            <person name="Han J."/>
            <person name="Zhang C."/>
            <person name="Tang P."/>
            <person name="Qi F."/>
            <person name="Zhang K."/>
            <person name="Liang L."/>
        </authorList>
    </citation>
    <scope>NUCLEOTIDE SEQUENCE</scope>
    <source>
        <strain evidence="5">YMF1.00683</strain>
    </source>
</reference>
<keyword evidence="2" id="KW-0175">Coiled coil</keyword>
<accession>A0AB34FLS4</accession>
<name>A0AB34FLS4_9HYPO</name>
<evidence type="ECO:0000256" key="2">
    <source>
        <dbReference type="SAM" id="Coils"/>
    </source>
</evidence>
<evidence type="ECO:0000313" key="5">
    <source>
        <dbReference type="EMBL" id="KAJ6439215.1"/>
    </source>
</evidence>
<dbReference type="Pfam" id="PF25540">
    <property type="entry name" value="DUF7923"/>
    <property type="match status" value="1"/>
</dbReference>
<keyword evidence="1" id="KW-0863">Zinc-finger</keyword>
<feature type="coiled-coil region" evidence="2">
    <location>
        <begin position="28"/>
        <end position="58"/>
    </location>
</feature>
<comment type="caution">
    <text evidence="5">The sequence shown here is derived from an EMBL/GenBank/DDBJ whole genome shotgun (WGS) entry which is preliminary data.</text>
</comment>